<gene>
    <name evidence="3" type="ORF">HINF_LOCUS48260</name>
    <name evidence="2" type="ORF">HINF_LOCUS7364</name>
</gene>
<dbReference type="Proteomes" id="UP001642409">
    <property type="component" value="Unassembled WGS sequence"/>
</dbReference>
<evidence type="ECO:0000313" key="3">
    <source>
        <dbReference type="EMBL" id="CAL6058420.1"/>
    </source>
</evidence>
<feature type="transmembrane region" description="Helical" evidence="1">
    <location>
        <begin position="210"/>
        <end position="229"/>
    </location>
</feature>
<keyword evidence="1" id="KW-0472">Membrane</keyword>
<comment type="caution">
    <text evidence="2">The sequence shown here is derived from an EMBL/GenBank/DDBJ whole genome shotgun (WGS) entry which is preliminary data.</text>
</comment>
<protein>
    <recommendedName>
        <fullName evidence="5">Transmembrane protein</fullName>
    </recommendedName>
</protein>
<dbReference type="EMBL" id="CAXDID020000221">
    <property type="protein sequence ID" value="CAL6058420.1"/>
    <property type="molecule type" value="Genomic_DNA"/>
</dbReference>
<keyword evidence="1" id="KW-1133">Transmembrane helix</keyword>
<accession>A0AA86TIK2</accession>
<evidence type="ECO:0008006" key="5">
    <source>
        <dbReference type="Google" id="ProtNLM"/>
    </source>
</evidence>
<reference evidence="3 4" key="2">
    <citation type="submission" date="2024-07" db="EMBL/GenBank/DDBJ databases">
        <authorList>
            <person name="Akdeniz Z."/>
        </authorList>
    </citation>
    <scope>NUCLEOTIDE SEQUENCE [LARGE SCALE GENOMIC DNA]</scope>
</reference>
<sequence>MTLVASTNILRLSEFKKQWNIRGVDIIFTDQNTINVSIIKEDTKTNFNMQDIFDIQLQTIDQCPQFKDKDINFQYFIILKTASKDIIFGSLSLTDDMNFIACLYLSFLFILAQKNQFYMKQICKLAQIDEVPLFNLENIQSQIVLIQKCAETLVKQYSYTQEPSSGKFTFTLQKVFYSVLIFLGVLSTVVSEPTLILTNVYVIIALENQITVFMLIITYSINSAVHFFFTSSFK</sequence>
<reference evidence="2" key="1">
    <citation type="submission" date="2023-06" db="EMBL/GenBank/DDBJ databases">
        <authorList>
            <person name="Kurt Z."/>
        </authorList>
    </citation>
    <scope>NUCLEOTIDE SEQUENCE</scope>
</reference>
<dbReference type="EMBL" id="CATOUU010000184">
    <property type="protein sequence ID" value="CAI9919719.1"/>
    <property type="molecule type" value="Genomic_DNA"/>
</dbReference>
<proteinExistence type="predicted"/>
<evidence type="ECO:0000313" key="2">
    <source>
        <dbReference type="EMBL" id="CAI9919719.1"/>
    </source>
</evidence>
<feature type="transmembrane region" description="Helical" evidence="1">
    <location>
        <begin position="97"/>
        <end position="112"/>
    </location>
</feature>
<feature type="transmembrane region" description="Helical" evidence="1">
    <location>
        <begin position="175"/>
        <end position="204"/>
    </location>
</feature>
<keyword evidence="4" id="KW-1185">Reference proteome</keyword>
<keyword evidence="1" id="KW-0812">Transmembrane</keyword>
<organism evidence="2">
    <name type="scientific">Hexamita inflata</name>
    <dbReference type="NCBI Taxonomy" id="28002"/>
    <lineage>
        <taxon>Eukaryota</taxon>
        <taxon>Metamonada</taxon>
        <taxon>Diplomonadida</taxon>
        <taxon>Hexamitidae</taxon>
        <taxon>Hexamitinae</taxon>
        <taxon>Hexamita</taxon>
    </lineage>
</organism>
<evidence type="ECO:0000313" key="4">
    <source>
        <dbReference type="Proteomes" id="UP001642409"/>
    </source>
</evidence>
<name>A0AA86TIK2_9EUKA</name>
<dbReference type="AlphaFoldDB" id="A0AA86TIK2"/>
<evidence type="ECO:0000256" key="1">
    <source>
        <dbReference type="SAM" id="Phobius"/>
    </source>
</evidence>